<name>A0A3E5BKQ2_9BACE</name>
<accession>A0A3E5BKQ2</accession>
<evidence type="ECO:0000313" key="1">
    <source>
        <dbReference type="EMBL" id="RGN38196.1"/>
    </source>
</evidence>
<proteinExistence type="predicted"/>
<comment type="caution">
    <text evidence="1">The sequence shown here is derived from an EMBL/GenBank/DDBJ whole genome shotgun (WGS) entry which is preliminary data.</text>
</comment>
<dbReference type="AlphaFoldDB" id="A0A3E5BKQ2"/>
<dbReference type="RefSeq" id="WP_117723533.1">
    <property type="nucleotide sequence ID" value="NZ_QSUL01000003.1"/>
</dbReference>
<reference evidence="1 2" key="1">
    <citation type="submission" date="2018-08" db="EMBL/GenBank/DDBJ databases">
        <title>A genome reference for cultivated species of the human gut microbiota.</title>
        <authorList>
            <person name="Zou Y."/>
            <person name="Xue W."/>
            <person name="Luo G."/>
        </authorList>
    </citation>
    <scope>NUCLEOTIDE SEQUENCE [LARGE SCALE GENOMIC DNA]</scope>
    <source>
        <strain evidence="1 2">OM05-15BH</strain>
    </source>
</reference>
<gene>
    <name evidence="1" type="ORF">DXB65_04970</name>
</gene>
<evidence type="ECO:0000313" key="2">
    <source>
        <dbReference type="Proteomes" id="UP000260983"/>
    </source>
</evidence>
<sequence length="277" mass="30937">MNIKTFLIMAIRAFATYGNAQVKTKSLSLIFKRQLAVIVFLIISILPITAQETNQTSKEKQKVESSRLPFVMSFSIGSNFNTGGSDYAEWFGSRADVATQFDWRMNVPLFRHWCAYLDLGVSFFNIQTDNSGENIAGAVIDKLFPGLSKIKPSLSTGITYVVEKRKWQFMPRAGIGWTSAGNSNKTKSADGKVYQLEINRSPMFFNTGASIGYRTSNLCSFILDINYRCPLQDSKATYTTTLPDLPPVTEVMKSRSWANDLSVSLGIQLQLGKNNKK</sequence>
<organism evidence="1 2">
    <name type="scientific">Bacteroides oleiciplenus</name>
    <dbReference type="NCBI Taxonomy" id="626931"/>
    <lineage>
        <taxon>Bacteria</taxon>
        <taxon>Pseudomonadati</taxon>
        <taxon>Bacteroidota</taxon>
        <taxon>Bacteroidia</taxon>
        <taxon>Bacteroidales</taxon>
        <taxon>Bacteroidaceae</taxon>
        <taxon>Bacteroides</taxon>
    </lineage>
</organism>
<dbReference type="Proteomes" id="UP000260983">
    <property type="component" value="Unassembled WGS sequence"/>
</dbReference>
<dbReference type="EMBL" id="QSUL01000003">
    <property type="protein sequence ID" value="RGN38196.1"/>
    <property type="molecule type" value="Genomic_DNA"/>
</dbReference>
<protein>
    <recommendedName>
        <fullName evidence="3">Outer membrane protein beta-barrel domain-containing protein</fullName>
    </recommendedName>
</protein>
<evidence type="ECO:0008006" key="3">
    <source>
        <dbReference type="Google" id="ProtNLM"/>
    </source>
</evidence>